<keyword evidence="1" id="KW-0472">Membrane</keyword>
<reference evidence="2 3" key="1">
    <citation type="submission" date="2017-11" db="EMBL/GenBank/DDBJ databases">
        <title>Complete genome of a free-living desiccation-tolerant cyanobacterium and its photosynthetic adaptation to extreme terrestrial habitat.</title>
        <authorList>
            <person name="Shang J."/>
        </authorList>
    </citation>
    <scope>NUCLEOTIDE SEQUENCE [LARGE SCALE GENOMIC DNA]</scope>
    <source>
        <strain evidence="2 3">CCNUN1</strain>
    </source>
</reference>
<name>A0A2K8SKZ2_9NOSO</name>
<sequence length="55" mass="6182">MCLSVSRQFNHRHLSKQKPAILQLLSIQQLAMYSALTFALLAANSGNTKFTPVRH</sequence>
<keyword evidence="1" id="KW-0812">Transmembrane</keyword>
<dbReference type="AlphaFoldDB" id="A0A2K8SKZ2"/>
<keyword evidence="3" id="KW-1185">Reference proteome</keyword>
<accession>A0A2K8SKZ2</accession>
<keyword evidence="1" id="KW-1133">Transmembrane helix</keyword>
<evidence type="ECO:0000313" key="3">
    <source>
        <dbReference type="Proteomes" id="UP000232003"/>
    </source>
</evidence>
<gene>
    <name evidence="2" type="ORF">COO91_02010</name>
</gene>
<feature type="transmembrane region" description="Helical" evidence="1">
    <location>
        <begin position="21"/>
        <end position="43"/>
    </location>
</feature>
<protein>
    <submittedName>
        <fullName evidence="2">Uncharacterized protein</fullName>
    </submittedName>
</protein>
<dbReference type="Proteomes" id="UP000232003">
    <property type="component" value="Chromosome"/>
</dbReference>
<dbReference type="KEGG" id="nfl:COO91_02010"/>
<evidence type="ECO:0000256" key="1">
    <source>
        <dbReference type="SAM" id="Phobius"/>
    </source>
</evidence>
<dbReference type="EMBL" id="CP024785">
    <property type="protein sequence ID" value="AUB36109.1"/>
    <property type="molecule type" value="Genomic_DNA"/>
</dbReference>
<evidence type="ECO:0000313" key="2">
    <source>
        <dbReference type="EMBL" id="AUB36109.1"/>
    </source>
</evidence>
<organism evidence="2 3">
    <name type="scientific">Nostoc flagelliforme CCNUN1</name>
    <dbReference type="NCBI Taxonomy" id="2038116"/>
    <lineage>
        <taxon>Bacteria</taxon>
        <taxon>Bacillati</taxon>
        <taxon>Cyanobacteriota</taxon>
        <taxon>Cyanophyceae</taxon>
        <taxon>Nostocales</taxon>
        <taxon>Nostocaceae</taxon>
        <taxon>Nostoc</taxon>
    </lineage>
</organism>
<proteinExistence type="predicted"/>